<dbReference type="EMBL" id="CP137080">
    <property type="protein sequence ID" value="WOQ69375.1"/>
    <property type="molecule type" value="Genomic_DNA"/>
</dbReference>
<dbReference type="Gene3D" id="3.30.465.10">
    <property type="match status" value="1"/>
</dbReference>
<dbReference type="Pfam" id="PF04030">
    <property type="entry name" value="ALO"/>
    <property type="match status" value="1"/>
</dbReference>
<dbReference type="InterPro" id="IPR016167">
    <property type="entry name" value="FAD-bd_PCMH_sub1"/>
</dbReference>
<dbReference type="PANTHER" id="PTHR43762:SF1">
    <property type="entry name" value="D-ARABINONO-1,4-LACTONE OXIDASE"/>
    <property type="match status" value="1"/>
</dbReference>
<dbReference type="InterPro" id="IPR010031">
    <property type="entry name" value="FAD_lactone_oxidase-like"/>
</dbReference>
<dbReference type="InterPro" id="IPR016171">
    <property type="entry name" value="Vanillyl_alc_oxidase_C-sub2"/>
</dbReference>
<accession>A0AAU0MGR5</accession>
<dbReference type="Proteomes" id="UP001329313">
    <property type="component" value="Chromosome"/>
</dbReference>
<dbReference type="GO" id="GO:0003885">
    <property type="term" value="F:D-arabinono-1,4-lactone oxidase activity"/>
    <property type="evidence" value="ECO:0007669"/>
    <property type="project" value="InterPro"/>
</dbReference>
<sequence>MPHASSPSPGRNWAGNLVYGASRLERPRTIDEVAHIARTAGRVKVLGSRHSFNDIADTDGVAISLDTLEGDIEIDASERVAEVPGGIRYGELASALHEYGWALPNLASLPHISVAGAIATGTHGSGDRQGSLATAVRALEIVDSAGEARRISRGEPDFEGAVVSLGALGVTTRIALDIEPAYDIAQTVYDAPRWDAVLADLDAVTGAGDSVSVFTTWQREQTLDQIWVKTRGEVPRELAGARRADGPRHPIPGVDPAPATVQAGARGPWHERLPHFRLEFTPSAGDELQSEYLIDRSHAVDALQALRELREEIAPLVLVTELRTIAADDLWLSGAFGRSTLCVHFTWQRREDDVRALLPRIEAALAPFGSRAHWGKLFTADPSTLPTLYPRWQEFRSLRAAWDPRGAFRNAYLERIGL</sequence>
<protein>
    <submittedName>
        <fullName evidence="3">FAD-binding protein</fullName>
    </submittedName>
</protein>
<organism evidence="3 4">
    <name type="scientific">Microbacterium limosum</name>
    <dbReference type="NCBI Taxonomy" id="3079935"/>
    <lineage>
        <taxon>Bacteria</taxon>
        <taxon>Bacillati</taxon>
        <taxon>Actinomycetota</taxon>
        <taxon>Actinomycetes</taxon>
        <taxon>Micrococcales</taxon>
        <taxon>Microbacteriaceae</taxon>
        <taxon>Microbacterium</taxon>
    </lineage>
</organism>
<dbReference type="Gene3D" id="3.30.43.10">
    <property type="entry name" value="Uridine Diphospho-n-acetylenolpyruvylglucosamine Reductase, domain 2"/>
    <property type="match status" value="1"/>
</dbReference>
<dbReference type="InterPro" id="IPR016169">
    <property type="entry name" value="FAD-bd_PCMH_sub2"/>
</dbReference>
<dbReference type="InterPro" id="IPR036318">
    <property type="entry name" value="FAD-bd_PCMH-like_sf"/>
</dbReference>
<proteinExistence type="predicted"/>
<dbReference type="InterPro" id="IPR007173">
    <property type="entry name" value="ALO_C"/>
</dbReference>
<dbReference type="RefSeq" id="WP_330170499.1">
    <property type="nucleotide sequence ID" value="NZ_CP137080.1"/>
</dbReference>
<dbReference type="AlphaFoldDB" id="A0AAU0MGR5"/>
<dbReference type="GO" id="GO:0016020">
    <property type="term" value="C:membrane"/>
    <property type="evidence" value="ECO:0007669"/>
    <property type="project" value="InterPro"/>
</dbReference>
<dbReference type="Gene3D" id="3.30.70.2530">
    <property type="match status" value="1"/>
</dbReference>
<dbReference type="PROSITE" id="PS51387">
    <property type="entry name" value="FAD_PCMH"/>
    <property type="match status" value="1"/>
</dbReference>
<dbReference type="GO" id="GO:0071949">
    <property type="term" value="F:FAD binding"/>
    <property type="evidence" value="ECO:0007669"/>
    <property type="project" value="InterPro"/>
</dbReference>
<dbReference type="Gene3D" id="3.30.70.2520">
    <property type="match status" value="1"/>
</dbReference>
<feature type="domain" description="FAD-binding PCMH-type" evidence="2">
    <location>
        <begin position="17"/>
        <end position="181"/>
    </location>
</feature>
<dbReference type="PIRSF" id="PIRSF000136">
    <property type="entry name" value="LGO_GLO"/>
    <property type="match status" value="1"/>
</dbReference>
<evidence type="ECO:0000313" key="3">
    <source>
        <dbReference type="EMBL" id="WOQ69375.1"/>
    </source>
</evidence>
<evidence type="ECO:0000313" key="4">
    <source>
        <dbReference type="Proteomes" id="UP001329313"/>
    </source>
</evidence>
<evidence type="ECO:0000256" key="1">
    <source>
        <dbReference type="ARBA" id="ARBA00023002"/>
    </source>
</evidence>
<reference evidence="3 4" key="1">
    <citation type="submission" date="2023-10" db="EMBL/GenBank/DDBJ databases">
        <title>Y20.</title>
        <authorList>
            <person name="Zhang G."/>
            <person name="Ding Y."/>
        </authorList>
    </citation>
    <scope>NUCLEOTIDE SEQUENCE [LARGE SCALE GENOMIC DNA]</scope>
    <source>
        <strain evidence="3 4">Y20</strain>
    </source>
</reference>
<dbReference type="GO" id="GO:0080049">
    <property type="term" value="F:L-gulono-1,4-lactone dehydrogenase activity"/>
    <property type="evidence" value="ECO:0007669"/>
    <property type="project" value="TreeGrafter"/>
</dbReference>
<evidence type="ECO:0000259" key="2">
    <source>
        <dbReference type="PROSITE" id="PS51387"/>
    </source>
</evidence>
<name>A0AAU0MGR5_9MICO</name>
<dbReference type="InterPro" id="IPR006094">
    <property type="entry name" value="Oxid_FAD_bind_N"/>
</dbReference>
<dbReference type="Pfam" id="PF01565">
    <property type="entry name" value="FAD_binding_4"/>
    <property type="match status" value="1"/>
</dbReference>
<dbReference type="SUPFAM" id="SSF56176">
    <property type="entry name" value="FAD-binding/transporter-associated domain-like"/>
    <property type="match status" value="1"/>
</dbReference>
<dbReference type="KEGG" id="mliy:RYJ27_11835"/>
<keyword evidence="1" id="KW-0560">Oxidoreductase</keyword>
<gene>
    <name evidence="3" type="ORF">RYJ27_11835</name>
</gene>
<keyword evidence="4" id="KW-1185">Reference proteome</keyword>
<dbReference type="Gene3D" id="1.10.45.10">
    <property type="entry name" value="Vanillyl-alcohol Oxidase, Chain A, domain 4"/>
    <property type="match status" value="1"/>
</dbReference>
<dbReference type="InterPro" id="IPR016166">
    <property type="entry name" value="FAD-bd_PCMH"/>
</dbReference>
<dbReference type="PANTHER" id="PTHR43762">
    <property type="entry name" value="L-GULONOLACTONE OXIDASE"/>
    <property type="match status" value="1"/>
</dbReference>